<dbReference type="Pfam" id="PF06763">
    <property type="entry name" value="Minor_tail_Z"/>
    <property type="match status" value="1"/>
</dbReference>
<accession>A0A1B8HDB8</accession>
<reference evidence="1 2" key="1">
    <citation type="submission" date="2016-06" db="EMBL/GenBank/DDBJ databases">
        <authorList>
            <person name="Kjaerup R.B."/>
            <person name="Dalgaard T.S."/>
            <person name="Juul-Madsen H.R."/>
        </authorList>
    </citation>
    <scope>NUCLEOTIDE SEQUENCE [LARGE SCALE GENOMIC DNA]</scope>
    <source>
        <strain evidence="1 2">GCSL-Mp3</strain>
    </source>
</reference>
<comment type="caution">
    <text evidence="1">The sequence shown here is derived from an EMBL/GenBank/DDBJ whole genome shotgun (WGS) entry which is preliminary data.</text>
</comment>
<gene>
    <name evidence="1" type="ORF">AYY17_19465</name>
</gene>
<dbReference type="Proteomes" id="UP000092247">
    <property type="component" value="Unassembled WGS sequence"/>
</dbReference>
<evidence type="ECO:0000313" key="2">
    <source>
        <dbReference type="Proteomes" id="UP000092247"/>
    </source>
</evidence>
<sequence length="186" mass="21048">MEGIRQAINNLNSISFTVVPVATAQAVNRVAARVVSRSIKRVAGETRLQQKLIRQRVRLRRAASKQSIPSARLLINRGNLPAISVGSAKVQLSRKRHSRKGRGSVLKIGRFTFKDAFIQQLSNGRWHVLQRTGHGRYPLEVVKIPLVTPLTRAFTAETETLLQSDMPKELVWALKNQLRLYIKRRV</sequence>
<dbReference type="RefSeq" id="WP_067423642.1">
    <property type="nucleotide sequence ID" value="NZ_LZEX01000013.1"/>
</dbReference>
<protein>
    <submittedName>
        <fullName evidence="1">Phage tail protein</fullName>
    </submittedName>
</protein>
<dbReference type="InterPro" id="IPR010633">
    <property type="entry name" value="Phage_lambda_GpZ"/>
</dbReference>
<proteinExistence type="predicted"/>
<dbReference type="EMBL" id="LZEX01000013">
    <property type="protein sequence ID" value="OBU07075.1"/>
    <property type="molecule type" value="Genomic_DNA"/>
</dbReference>
<evidence type="ECO:0000313" key="1">
    <source>
        <dbReference type="EMBL" id="OBU07075.1"/>
    </source>
</evidence>
<dbReference type="PIRSF" id="PIRSF004395">
    <property type="entry name" value="Tail_Z"/>
    <property type="match status" value="1"/>
</dbReference>
<dbReference type="AlphaFoldDB" id="A0A1B8HDB8"/>
<dbReference type="STRING" id="368603.AYY16_06870"/>
<organism evidence="1 2">
    <name type="scientific">Morganella psychrotolerans</name>
    <dbReference type="NCBI Taxonomy" id="368603"/>
    <lineage>
        <taxon>Bacteria</taxon>
        <taxon>Pseudomonadati</taxon>
        <taxon>Pseudomonadota</taxon>
        <taxon>Gammaproteobacteria</taxon>
        <taxon>Enterobacterales</taxon>
        <taxon>Morganellaceae</taxon>
        <taxon>Morganella</taxon>
    </lineage>
</organism>
<name>A0A1B8HDB8_9GAMM</name>